<feature type="signal peptide" evidence="1">
    <location>
        <begin position="1"/>
        <end position="26"/>
    </location>
</feature>
<dbReference type="EMBL" id="JAXAVU010000001">
    <property type="protein sequence ID" value="MDX8140814.1"/>
    <property type="molecule type" value="Genomic_DNA"/>
</dbReference>
<keyword evidence="3" id="KW-1185">Reference proteome</keyword>
<feature type="chain" id="PRO_5047259111" description="Secreted protein" evidence="1">
    <location>
        <begin position="27"/>
        <end position="86"/>
    </location>
</feature>
<accession>A0ABU4UN12</accession>
<organism evidence="2 3">
    <name type="scientific">Lentzea sokolovensis</name>
    <dbReference type="NCBI Taxonomy" id="3095429"/>
    <lineage>
        <taxon>Bacteria</taxon>
        <taxon>Bacillati</taxon>
        <taxon>Actinomycetota</taxon>
        <taxon>Actinomycetes</taxon>
        <taxon>Pseudonocardiales</taxon>
        <taxon>Pseudonocardiaceae</taxon>
        <taxon>Lentzea</taxon>
    </lineage>
</organism>
<dbReference type="RefSeq" id="WP_319973158.1">
    <property type="nucleotide sequence ID" value="NZ_JAXAVU010000001.1"/>
</dbReference>
<proteinExistence type="predicted"/>
<reference evidence="2 3" key="1">
    <citation type="submission" date="2023-11" db="EMBL/GenBank/DDBJ databases">
        <title>Lentzea sokolovensis, sp. nov., Lentzea kristufkii, sp. nov., and Lentzea miocenensis, sp. nov., rare actinobacteria from Sokolov Coal Basin, Miocene lacustrine sediment, Czech Republic.</title>
        <authorList>
            <person name="Lara A."/>
            <person name="Kotroba L."/>
            <person name="Nouioui I."/>
            <person name="Neumann-Schaal M."/>
            <person name="Mast Y."/>
            <person name="Chronakova A."/>
        </authorList>
    </citation>
    <scope>NUCLEOTIDE SEQUENCE [LARGE SCALE GENOMIC DNA]</scope>
    <source>
        <strain evidence="2 3">BCCO 10_0061</strain>
    </source>
</reference>
<evidence type="ECO:0008006" key="4">
    <source>
        <dbReference type="Google" id="ProtNLM"/>
    </source>
</evidence>
<dbReference type="Proteomes" id="UP001285352">
    <property type="component" value="Unassembled WGS sequence"/>
</dbReference>
<gene>
    <name evidence="2" type="ORF">SK854_01735</name>
</gene>
<name>A0ABU4UN12_9PSEU</name>
<evidence type="ECO:0000256" key="1">
    <source>
        <dbReference type="SAM" id="SignalP"/>
    </source>
</evidence>
<evidence type="ECO:0000313" key="2">
    <source>
        <dbReference type="EMBL" id="MDX8140814.1"/>
    </source>
</evidence>
<sequence length="86" mass="8815">MKLANVVSAVVVAVAALGALGATASAAPSEDVGVLAWRVVAGPYPGNDDGLTTCQRDAVDYRAGTGRPTGCLLEADSNQYFLWANF</sequence>
<comment type="caution">
    <text evidence="2">The sequence shown here is derived from an EMBL/GenBank/DDBJ whole genome shotgun (WGS) entry which is preliminary data.</text>
</comment>
<protein>
    <recommendedName>
        <fullName evidence="4">Secreted protein</fullName>
    </recommendedName>
</protein>
<evidence type="ECO:0000313" key="3">
    <source>
        <dbReference type="Proteomes" id="UP001285352"/>
    </source>
</evidence>
<keyword evidence="1" id="KW-0732">Signal</keyword>